<dbReference type="EMBL" id="JAJSOF020000021">
    <property type="protein sequence ID" value="KAJ4436657.1"/>
    <property type="molecule type" value="Genomic_DNA"/>
</dbReference>
<dbReference type="InterPro" id="IPR006575">
    <property type="entry name" value="RWD_dom"/>
</dbReference>
<keyword evidence="4 5" id="KW-0067">ATP-binding</keyword>
<evidence type="ECO:0000259" key="9">
    <source>
        <dbReference type="PROSITE" id="PS50908"/>
    </source>
</evidence>
<comment type="caution">
    <text evidence="10">The sequence shown here is derived from an EMBL/GenBank/DDBJ whole genome shotgun (WGS) entry which is preliminary data.</text>
</comment>
<keyword evidence="1" id="KW-0808">Transferase</keyword>
<dbReference type="PROSITE" id="PS00107">
    <property type="entry name" value="PROTEIN_KINASE_ATP"/>
    <property type="match status" value="1"/>
</dbReference>
<accession>A0ABQ8SSL0</accession>
<evidence type="ECO:0000256" key="5">
    <source>
        <dbReference type="PROSITE-ProRule" id="PRU10141"/>
    </source>
</evidence>
<dbReference type="PROSITE" id="PS50908">
    <property type="entry name" value="RWD"/>
    <property type="match status" value="1"/>
</dbReference>
<feature type="binding site" evidence="5">
    <location>
        <position position="575"/>
    </location>
    <ligand>
        <name>ATP</name>
        <dbReference type="ChEBI" id="CHEBI:30616"/>
    </ligand>
</feature>
<dbReference type="SUPFAM" id="SSF56112">
    <property type="entry name" value="Protein kinase-like (PK-like)"/>
    <property type="match status" value="2"/>
</dbReference>
<organism evidence="10 11">
    <name type="scientific">Periplaneta americana</name>
    <name type="common">American cockroach</name>
    <name type="synonym">Blatta americana</name>
    <dbReference type="NCBI Taxonomy" id="6978"/>
    <lineage>
        <taxon>Eukaryota</taxon>
        <taxon>Metazoa</taxon>
        <taxon>Ecdysozoa</taxon>
        <taxon>Arthropoda</taxon>
        <taxon>Hexapoda</taxon>
        <taxon>Insecta</taxon>
        <taxon>Pterygota</taxon>
        <taxon>Neoptera</taxon>
        <taxon>Polyneoptera</taxon>
        <taxon>Dictyoptera</taxon>
        <taxon>Blattodea</taxon>
        <taxon>Blattoidea</taxon>
        <taxon>Blattidae</taxon>
        <taxon>Blattinae</taxon>
        <taxon>Periplaneta</taxon>
    </lineage>
</organism>
<dbReference type="Pfam" id="PF00069">
    <property type="entry name" value="Pkinase"/>
    <property type="match status" value="2"/>
</dbReference>
<feature type="region of interest" description="Disordered" evidence="7">
    <location>
        <begin position="716"/>
        <end position="738"/>
    </location>
</feature>
<dbReference type="InterPro" id="IPR011009">
    <property type="entry name" value="Kinase-like_dom_sf"/>
</dbReference>
<evidence type="ECO:0000256" key="7">
    <source>
        <dbReference type="SAM" id="MobiDB-lite"/>
    </source>
</evidence>
<dbReference type="Gene3D" id="3.30.200.20">
    <property type="entry name" value="Phosphorylase Kinase, domain 1"/>
    <property type="match status" value="1"/>
</dbReference>
<evidence type="ECO:0000256" key="6">
    <source>
        <dbReference type="SAM" id="Coils"/>
    </source>
</evidence>
<gene>
    <name evidence="10" type="ORF">ANN_16788</name>
</gene>
<evidence type="ECO:0000313" key="10">
    <source>
        <dbReference type="EMBL" id="KAJ4436657.1"/>
    </source>
</evidence>
<feature type="domain" description="Protein kinase" evidence="8">
    <location>
        <begin position="226"/>
        <end position="494"/>
    </location>
</feature>
<name>A0ABQ8SSL0_PERAM</name>
<dbReference type="InterPro" id="IPR016135">
    <property type="entry name" value="UBQ-conjugating_enzyme/RWD"/>
</dbReference>
<feature type="domain" description="RWD" evidence="9">
    <location>
        <begin position="20"/>
        <end position="134"/>
    </location>
</feature>
<feature type="compositionally biased region" description="Basic and acidic residues" evidence="7">
    <location>
        <begin position="507"/>
        <end position="517"/>
    </location>
</feature>
<keyword evidence="3" id="KW-0418">Kinase</keyword>
<evidence type="ECO:0000256" key="2">
    <source>
        <dbReference type="ARBA" id="ARBA00022741"/>
    </source>
</evidence>
<keyword evidence="6" id="KW-0175">Coiled coil</keyword>
<sequence length="764" mass="87247">MSATNTKTTRYKPRSLSRDDTSPFFQAIFTHELHDARQQDAWNVWRPLEIVITLTPQQGSSGLQEVHAHIDLHVSCSEQYPEEVPKIQLERSKGLSVQHVIQLQSELETLAEELKGEVMIFELAQHVQKFLHIHNKPGFKSFYEEMLSRQQQQQQQQLLIRKQKEDKQRQAIQDEIQRKQEALKDLFRSSGAGEVSPDLFRRQRIKQQQLVTIQVTLREVAVVVTFVPAQLPGEGKGFQFSHSPRGSVVYAGVDMTSGEMVAIIEWSFKCKPKSNKKVTFHDTESESNDLTNYMKQIYSIEQELNYLQKLRHENLIGYISMKYAQEKEQLVIYIVQELVIGINLAFYLTENLPVDVDLLRHYAVGIMCALSFLHKNNVVHKDLRDTSVFVDKSGVVKVGDYSIDKRLSDIFQASVNGKTENIYPPSLGRGGKKADIYRFGILMLSLIKGCIIHDIVPEIPNALQPDLRDFLSKCLLKDERQRWSAEQLLDHQFVKSPVEHGMSPQRSTEEKQRKNTEEAEDEEPDSDIHLFLPANPKGQSRIQNEFEVLKWLGKGAFGDVLKVRNKLDGGVYAIKRIELNPKNKQLNRKITREVKLLSRLNHENVVRYFNSWIESATIEPASAFGSITPSPAPSRISKFNSNKLVLSDDVERLAPPMKDVSVEWSVSYESRASILLEESASSDDSSDDEDDWISFLPRSDSSDGIVFEKDEVITTSSSNIESQTDSCSKGDGNSEANKDSIDIDCKEIQFMYIQMEFCEKSTLR</sequence>
<dbReference type="Proteomes" id="UP001148838">
    <property type="component" value="Unassembled WGS sequence"/>
</dbReference>
<evidence type="ECO:0000313" key="11">
    <source>
        <dbReference type="Proteomes" id="UP001148838"/>
    </source>
</evidence>
<feature type="compositionally biased region" description="Polar residues" evidence="7">
    <location>
        <begin position="716"/>
        <end position="727"/>
    </location>
</feature>
<dbReference type="InterPro" id="IPR017441">
    <property type="entry name" value="Protein_kinase_ATP_BS"/>
</dbReference>
<evidence type="ECO:0000256" key="3">
    <source>
        <dbReference type="ARBA" id="ARBA00022777"/>
    </source>
</evidence>
<feature type="region of interest" description="Disordered" evidence="7">
    <location>
        <begin position="494"/>
        <end position="528"/>
    </location>
</feature>
<dbReference type="Gene3D" id="1.10.510.10">
    <property type="entry name" value="Transferase(Phosphotransferase) domain 1"/>
    <property type="match status" value="1"/>
</dbReference>
<keyword evidence="2 5" id="KW-0547">Nucleotide-binding</keyword>
<protein>
    <recommendedName>
        <fullName evidence="12">Eukaryotic translation initiation factor 2-alpha kinase 4</fullName>
    </recommendedName>
</protein>
<dbReference type="CDD" id="cd23823">
    <property type="entry name" value="RWD_GCN2"/>
    <property type="match status" value="1"/>
</dbReference>
<evidence type="ECO:0000259" key="8">
    <source>
        <dbReference type="PROSITE" id="PS50011"/>
    </source>
</evidence>
<dbReference type="PROSITE" id="PS50011">
    <property type="entry name" value="PROTEIN_KINASE_DOM"/>
    <property type="match status" value="2"/>
</dbReference>
<dbReference type="InterPro" id="IPR050339">
    <property type="entry name" value="CC_SR_Kinase"/>
</dbReference>
<dbReference type="SUPFAM" id="SSF54495">
    <property type="entry name" value="UBC-like"/>
    <property type="match status" value="1"/>
</dbReference>
<feature type="coiled-coil region" evidence="6">
    <location>
        <begin position="162"/>
        <end position="189"/>
    </location>
</feature>
<dbReference type="PANTHER" id="PTHR11042:SF136">
    <property type="entry name" value="EIF-2-ALPHA KINASE GCN2"/>
    <property type="match status" value="1"/>
</dbReference>
<dbReference type="Pfam" id="PF05773">
    <property type="entry name" value="RWD"/>
    <property type="match status" value="1"/>
</dbReference>
<dbReference type="PANTHER" id="PTHR11042">
    <property type="entry name" value="EUKARYOTIC TRANSLATION INITIATION FACTOR 2-ALPHA KINASE EIF2-ALPHA KINASE -RELATED"/>
    <property type="match status" value="1"/>
</dbReference>
<dbReference type="SMART" id="SM00591">
    <property type="entry name" value="RWD"/>
    <property type="match status" value="1"/>
</dbReference>
<evidence type="ECO:0008006" key="12">
    <source>
        <dbReference type="Google" id="ProtNLM"/>
    </source>
</evidence>
<dbReference type="InterPro" id="IPR000719">
    <property type="entry name" value="Prot_kinase_dom"/>
</dbReference>
<reference evidence="10 11" key="1">
    <citation type="journal article" date="2022" name="Allergy">
        <title>Genome assembly and annotation of Periplaneta americana reveal a comprehensive cockroach allergen profile.</title>
        <authorList>
            <person name="Wang L."/>
            <person name="Xiong Q."/>
            <person name="Saelim N."/>
            <person name="Wang L."/>
            <person name="Nong W."/>
            <person name="Wan A.T."/>
            <person name="Shi M."/>
            <person name="Liu X."/>
            <person name="Cao Q."/>
            <person name="Hui J.H.L."/>
            <person name="Sookrung N."/>
            <person name="Leung T.F."/>
            <person name="Tungtrongchitr A."/>
            <person name="Tsui S.K.W."/>
        </authorList>
    </citation>
    <scope>NUCLEOTIDE SEQUENCE [LARGE SCALE GENOMIC DNA]</scope>
    <source>
        <strain evidence="10">PWHHKU_190912</strain>
    </source>
</reference>
<evidence type="ECO:0000256" key="4">
    <source>
        <dbReference type="ARBA" id="ARBA00022840"/>
    </source>
</evidence>
<proteinExistence type="predicted"/>
<evidence type="ECO:0000256" key="1">
    <source>
        <dbReference type="ARBA" id="ARBA00022679"/>
    </source>
</evidence>
<dbReference type="Gene3D" id="3.10.110.10">
    <property type="entry name" value="Ubiquitin Conjugating Enzyme"/>
    <property type="match status" value="1"/>
</dbReference>
<keyword evidence="11" id="KW-1185">Reference proteome</keyword>
<feature type="domain" description="Protein kinase" evidence="8">
    <location>
        <begin position="546"/>
        <end position="764"/>
    </location>
</feature>